<reference evidence="2 3" key="1">
    <citation type="submission" date="2016-07" db="EMBL/GenBank/DDBJ databases">
        <title>Pervasive Adenine N6-methylation of Active Genes in Fungi.</title>
        <authorList>
            <consortium name="DOE Joint Genome Institute"/>
            <person name="Mondo S.J."/>
            <person name="Dannebaum R.O."/>
            <person name="Kuo R.C."/>
            <person name="Labutti K."/>
            <person name="Haridas S."/>
            <person name="Kuo A."/>
            <person name="Salamov A."/>
            <person name="Ahrendt S.R."/>
            <person name="Lipzen A."/>
            <person name="Sullivan W."/>
            <person name="Andreopoulos W.B."/>
            <person name="Clum A."/>
            <person name="Lindquist E."/>
            <person name="Daum C."/>
            <person name="Ramamoorthy G.K."/>
            <person name="Gryganskyi A."/>
            <person name="Culley D."/>
            <person name="Magnuson J.K."/>
            <person name="James T.Y."/>
            <person name="O'Malley M.A."/>
            <person name="Stajich J.E."/>
            <person name="Spatafora J.W."/>
            <person name="Visel A."/>
            <person name="Grigoriev I.V."/>
        </authorList>
    </citation>
    <scope>NUCLEOTIDE SEQUENCE [LARGE SCALE GENOMIC DNA]</scope>
    <source>
        <strain evidence="2 3">NRRL 1336</strain>
    </source>
</reference>
<proteinExistence type="predicted"/>
<evidence type="ECO:0000313" key="3">
    <source>
        <dbReference type="Proteomes" id="UP000193560"/>
    </source>
</evidence>
<dbReference type="Proteomes" id="UP000193560">
    <property type="component" value="Unassembled WGS sequence"/>
</dbReference>
<dbReference type="AlphaFoldDB" id="A0A1X2I2M9"/>
<dbReference type="EMBL" id="MCGE01000032">
    <property type="protein sequence ID" value="ORZ08105.1"/>
    <property type="molecule type" value="Genomic_DNA"/>
</dbReference>
<comment type="caution">
    <text evidence="2">The sequence shown here is derived from an EMBL/GenBank/DDBJ whole genome shotgun (WGS) entry which is preliminary data.</text>
</comment>
<protein>
    <submittedName>
        <fullName evidence="2">Uncharacterized protein</fullName>
    </submittedName>
</protein>
<evidence type="ECO:0000256" key="1">
    <source>
        <dbReference type="SAM" id="Phobius"/>
    </source>
</evidence>
<keyword evidence="1" id="KW-0472">Membrane</keyword>
<keyword evidence="1" id="KW-0812">Transmembrane</keyword>
<organism evidence="2 3">
    <name type="scientific">Absidia repens</name>
    <dbReference type="NCBI Taxonomy" id="90262"/>
    <lineage>
        <taxon>Eukaryota</taxon>
        <taxon>Fungi</taxon>
        <taxon>Fungi incertae sedis</taxon>
        <taxon>Mucoromycota</taxon>
        <taxon>Mucoromycotina</taxon>
        <taxon>Mucoromycetes</taxon>
        <taxon>Mucorales</taxon>
        <taxon>Cunninghamellaceae</taxon>
        <taxon>Absidia</taxon>
    </lineage>
</organism>
<name>A0A1X2I2M9_9FUNG</name>
<gene>
    <name evidence="2" type="ORF">BCR42DRAFT_425237</name>
</gene>
<keyword evidence="3" id="KW-1185">Reference proteome</keyword>
<feature type="transmembrane region" description="Helical" evidence="1">
    <location>
        <begin position="38"/>
        <end position="59"/>
    </location>
</feature>
<keyword evidence="1" id="KW-1133">Transmembrane helix</keyword>
<accession>A0A1X2I2M9</accession>
<evidence type="ECO:0000313" key="2">
    <source>
        <dbReference type="EMBL" id="ORZ08105.1"/>
    </source>
</evidence>
<feature type="transmembrane region" description="Helical" evidence="1">
    <location>
        <begin position="66"/>
        <end position="91"/>
    </location>
</feature>
<sequence length="94" mass="10946">MRCGARLFGFIVTVLFLVPNLTQDYFDPPLPSSLSPLYFDIPILFIIVTIIPLLLLILISIPPFNCMYICFFSFPYSHLFHLLLSFFFLFVTFI</sequence>